<sequence length="1639" mass="182131">MNNKGNNVYDIDTYTDAELFDVLDVSNPTDRELEARILFLIHKYKNMQNKSGDELAAFFTKIYARFFDIKEDDEDEEKRENRTEGFTNMQSQNDTTTTPTTITPTTTTTITTIPPTVAPGNSSTNIGYVQNLDYSKDNLNPLLKQTIRRIISIDSQYRENKQSLSTDFTFNLSDSLKDVVSLKLYSIQIPYTWYTINNNYGSNFFYIKGNAPGIDNGNHDYQIDISAGNYTPGNLVTAINTKIGQVISQTTDLSFGKTNLFYNPATSLITTTVDITNIYNENSYYLRFPNKPFANDVSGISPGPRRYQTIPAYLGFNQQEYFPFTVLSTYTLPYTNNGSTTYYEDSSIRKYYVGTDNNYFTIIKYIGPGEYVDGSSNIDVSFQINLSITADVTRNELLSDINNQLQKSTFLTSDSQLSRLSNMDPSSNHYQSDYFQLVVKPNRYTTNNVLHSKMLIQFPTESVTSGYQPIWTGLQSCFQFKQARNELNTIVAETPPIKQQASNFFINSNPYIYLRCVTPGFQAPGANAIGIGPNADTTLYPYLNDTCGNQISRTSSNSYVLGPDMSSNDYIFQIPNSTVVGYTLSEYIQAINGAIKLENDKTKTTSIITGDFTMAYTSAQLDNTSKYQMNIDLTKTFTQSMYSVSLQNSFLSTQLGLQASYVDLSSQNQFHSSFDLLNSYTFSGDTLATIYPSPKGYGNRLSSPYVVKSESTLNRVTFNSFQELQTAINNRFQSFVDPSDGTNVLSGTNIALNYNRTTNKVDCSFTVFVNKHLTQNNYKIQFIDPSMIFYKDFYTATKSIALNSIFNIDTSMSYYTDLSSCFNSTTFKNAMTGHQTIPATSVTSLNGSVDGLATFTDLSSAFHYHDATPQVVDASYAVISPIYYTDLSTCYNTFSTTLFSNFVTIADASLTAPLFVIDTSMQYYRMNPAPSSVTYNQRNYDNSPIYLMDNSTNYYHDLTKNNYMVDPSLITMIDGSTVYIRDLTLGNIAVTGRAVYVINSSSVIQSIPTSNGYVLEASSNYLLNPSTNQYWFNTIDLSAISQRSIYYVGTGTGTGTGTRSHLYRTDASALYVVDSATRSTQTVDSSNIYVLDHSANYYYNKTASNYVIDASLIQKVGAPSLPTYFVSNGTVYTVSGNKTYSTYAVNGSSRIYSDLSSIYLVDSSQNIYVDTSLNPTQYLIDPTTQTAIRSPSVYIITSLTVDSSLNQRITTSSVVKPEIIRVDASNIYLIDKKLPYFLHPIYTSTNWYTNLNVDLSMIEQEYDLSLGYTSNTSYSTINATAPVTSNSITIDNTNNTFTIVANEEGVYSEGGENNIVVTIPNKKYTRTDLITAINNTIQNATSTDASGSFLQIYVDPVTQLEYTKFRVNVNRVYTGADYRISFYDPYSFVKCTLKGSSIKNTTWDTTLGWILGYRSNTVYALSEYGSRNQVITLTGDTGVSTNLYNYFLICLDDYNQNHLNDGLVTVSSKDVNIPLPSYASRAQFQCDPATGKKTYNTLSTNTTTAGQLTQHQIYAATEIANSKSQSLTTATTTGNTISSTSYGLGPFVQDVFGFIPMKVAGLANGSSYVDYSGTLQNQDRTYFGPVNIQRMSVRLVSDKGDTIDLNGANWSFSLICEQLYKSSNPGKSKGGGGGGGDSG</sequence>
<evidence type="ECO:0000256" key="1">
    <source>
        <dbReference type="SAM" id="MobiDB-lite"/>
    </source>
</evidence>
<organism evidence="2">
    <name type="scientific">viral metagenome</name>
    <dbReference type="NCBI Taxonomy" id="1070528"/>
    <lineage>
        <taxon>unclassified sequences</taxon>
        <taxon>metagenomes</taxon>
        <taxon>organismal metagenomes</taxon>
    </lineage>
</organism>
<protein>
    <submittedName>
        <fullName evidence="2">Uncharacterized protein</fullName>
    </submittedName>
</protein>
<feature type="region of interest" description="Disordered" evidence="1">
    <location>
        <begin position="72"/>
        <end position="117"/>
    </location>
</feature>
<proteinExistence type="predicted"/>
<dbReference type="EMBL" id="MN740089">
    <property type="protein sequence ID" value="QHT87436.1"/>
    <property type="molecule type" value="Genomic_DNA"/>
</dbReference>
<reference evidence="2" key="1">
    <citation type="journal article" date="2020" name="Nature">
        <title>Giant virus diversity and host interactions through global metagenomics.</title>
        <authorList>
            <person name="Schulz F."/>
            <person name="Roux S."/>
            <person name="Paez-Espino D."/>
            <person name="Jungbluth S."/>
            <person name="Walsh D.A."/>
            <person name="Denef V.J."/>
            <person name="McMahon K.D."/>
            <person name="Konstantinidis K.T."/>
            <person name="Eloe-Fadrosh E.A."/>
            <person name="Kyrpides N.C."/>
            <person name="Woyke T."/>
        </authorList>
    </citation>
    <scope>NUCLEOTIDE SEQUENCE</scope>
    <source>
        <strain evidence="2">GVMAG-M-3300023184-190</strain>
    </source>
</reference>
<name>A0A6C0I4Z0_9ZZZZ</name>
<feature type="compositionally biased region" description="Low complexity" evidence="1">
    <location>
        <begin position="95"/>
        <end position="115"/>
    </location>
</feature>
<accession>A0A6C0I4Z0</accession>
<evidence type="ECO:0000313" key="2">
    <source>
        <dbReference type="EMBL" id="QHT87436.1"/>
    </source>
</evidence>
<feature type="compositionally biased region" description="Polar residues" evidence="1">
    <location>
        <begin position="84"/>
        <end position="94"/>
    </location>
</feature>